<comment type="activity regulation">
    <text evidence="10">Na(+) is not transported, but it plays an essential structural role and its presence is essential for fluoride channel function.</text>
</comment>
<comment type="subcellular location">
    <subcellularLocation>
        <location evidence="1 10">Cell membrane</location>
        <topology evidence="1 10">Multi-pass membrane protein</topology>
    </subcellularLocation>
</comment>
<sequence>MAVVLRDYRGDVLLAVAAGGALGSLTRYGLAELLPHPPGGFAVATLVTNVLGCLGLGTLMAFVEHGRPSRLVRPFLGIGFFGGFTTVSTFALDTVEAVLDGHVGVAVAYVGGSLAASLPAVAAGLVGTDRLLRRFARGGES</sequence>
<dbReference type="eggNOG" id="COG0239">
    <property type="taxonomic scope" value="Bacteria"/>
</dbReference>
<dbReference type="PANTHER" id="PTHR28259">
    <property type="entry name" value="FLUORIDE EXPORT PROTEIN 1-RELATED"/>
    <property type="match status" value="1"/>
</dbReference>
<keyword evidence="5 10" id="KW-0472">Membrane</keyword>
<keyword evidence="10" id="KW-0915">Sodium</keyword>
<dbReference type="PANTHER" id="PTHR28259:SF1">
    <property type="entry name" value="FLUORIDE EXPORT PROTEIN 1-RELATED"/>
    <property type="match status" value="1"/>
</dbReference>
<keyword evidence="10" id="KW-0479">Metal-binding</keyword>
<comment type="catalytic activity">
    <reaction evidence="8">
        <text>fluoride(in) = fluoride(out)</text>
        <dbReference type="Rhea" id="RHEA:76159"/>
        <dbReference type="ChEBI" id="CHEBI:17051"/>
    </reaction>
    <physiologicalReaction direction="left-to-right" evidence="8">
        <dbReference type="Rhea" id="RHEA:76160"/>
    </physiologicalReaction>
</comment>
<feature type="binding site" evidence="10">
    <location>
        <position position="82"/>
    </location>
    <ligand>
        <name>Na(+)</name>
        <dbReference type="ChEBI" id="CHEBI:29101"/>
        <note>structural</note>
    </ligand>
</feature>
<keyword evidence="6 10" id="KW-0407">Ion channel</keyword>
<evidence type="ECO:0000256" key="8">
    <source>
        <dbReference type="ARBA" id="ARBA00035585"/>
    </source>
</evidence>
<feature type="transmembrane region" description="Helical" evidence="10">
    <location>
        <begin position="42"/>
        <end position="63"/>
    </location>
</feature>
<evidence type="ECO:0000256" key="1">
    <source>
        <dbReference type="ARBA" id="ARBA00004651"/>
    </source>
</evidence>
<feature type="transmembrane region" description="Helical" evidence="10">
    <location>
        <begin position="104"/>
        <end position="127"/>
    </location>
</feature>
<dbReference type="HAMAP" id="MF_00454">
    <property type="entry name" value="FluC"/>
    <property type="match status" value="1"/>
</dbReference>
<name>H5XMS3_9PSEU</name>
<evidence type="ECO:0000256" key="7">
    <source>
        <dbReference type="ARBA" id="ARBA00035120"/>
    </source>
</evidence>
<comment type="similarity">
    <text evidence="7 10">Belongs to the fluoride channel Fluc/FEX (TC 1.A.43) family.</text>
</comment>
<dbReference type="GO" id="GO:0005886">
    <property type="term" value="C:plasma membrane"/>
    <property type="evidence" value="ECO:0007669"/>
    <property type="project" value="UniProtKB-SubCell"/>
</dbReference>
<feature type="binding site" evidence="10">
    <location>
        <position position="85"/>
    </location>
    <ligand>
        <name>Na(+)</name>
        <dbReference type="ChEBI" id="CHEBI:29101"/>
        <note>structural</note>
    </ligand>
</feature>
<gene>
    <name evidence="10" type="primary">fluC</name>
    <name evidence="10" type="synonym">crcB</name>
    <name evidence="11" type="ORF">SaccyDRAFT_3213</name>
</gene>
<keyword evidence="4 10" id="KW-1133">Transmembrane helix</keyword>
<keyword evidence="10" id="KW-0813">Transport</keyword>
<accession>H5XMS3</accession>
<dbReference type="STRING" id="882082.SaccyDRAFT_3213"/>
<keyword evidence="10" id="KW-0406">Ion transport</keyword>
<dbReference type="Pfam" id="PF02537">
    <property type="entry name" value="CRCB"/>
    <property type="match status" value="1"/>
</dbReference>
<evidence type="ECO:0000256" key="6">
    <source>
        <dbReference type="ARBA" id="ARBA00023303"/>
    </source>
</evidence>
<dbReference type="GO" id="GO:0062054">
    <property type="term" value="F:fluoride channel activity"/>
    <property type="evidence" value="ECO:0007669"/>
    <property type="project" value="UniProtKB-UniRule"/>
</dbReference>
<reference evidence="11 12" key="1">
    <citation type="submission" date="2011-11" db="EMBL/GenBank/DDBJ databases">
        <title>The Noncontiguous Finished sequence of Saccharomonospora cyanea NA-134.</title>
        <authorList>
            <consortium name="US DOE Joint Genome Institute"/>
            <person name="Lucas S."/>
            <person name="Han J."/>
            <person name="Lapidus A."/>
            <person name="Cheng J.-F."/>
            <person name="Goodwin L."/>
            <person name="Pitluck S."/>
            <person name="Peters L."/>
            <person name="Ovchinnikova G."/>
            <person name="Lu M."/>
            <person name="Detter J.C."/>
            <person name="Han C."/>
            <person name="Tapia R."/>
            <person name="Land M."/>
            <person name="Hauser L."/>
            <person name="Kyrpides N."/>
            <person name="Ivanova N."/>
            <person name="Pagani I."/>
            <person name="Brambilla E.-M."/>
            <person name="Klenk H.-P."/>
            <person name="Woyke T."/>
        </authorList>
    </citation>
    <scope>NUCLEOTIDE SEQUENCE [LARGE SCALE GENOMIC DNA]</scope>
    <source>
        <strain evidence="11 12">NA-134</strain>
    </source>
</reference>
<evidence type="ECO:0000256" key="4">
    <source>
        <dbReference type="ARBA" id="ARBA00022989"/>
    </source>
</evidence>
<organism evidence="11 12">
    <name type="scientific">Saccharomonospora cyanea NA-134</name>
    <dbReference type="NCBI Taxonomy" id="882082"/>
    <lineage>
        <taxon>Bacteria</taxon>
        <taxon>Bacillati</taxon>
        <taxon>Actinomycetota</taxon>
        <taxon>Actinomycetes</taxon>
        <taxon>Pseudonocardiales</taxon>
        <taxon>Pseudonocardiaceae</taxon>
        <taxon>Saccharomonospora</taxon>
    </lineage>
</organism>
<dbReference type="InterPro" id="IPR003691">
    <property type="entry name" value="FluC"/>
</dbReference>
<evidence type="ECO:0000256" key="3">
    <source>
        <dbReference type="ARBA" id="ARBA00022692"/>
    </source>
</evidence>
<keyword evidence="3 10" id="KW-0812">Transmembrane</keyword>
<dbReference type="AlphaFoldDB" id="H5XMS3"/>
<feature type="transmembrane region" description="Helical" evidence="10">
    <location>
        <begin position="75"/>
        <end position="92"/>
    </location>
</feature>
<keyword evidence="12" id="KW-1185">Reference proteome</keyword>
<dbReference type="RefSeq" id="WP_005457532.1">
    <property type="nucleotide sequence ID" value="NZ_CM001440.1"/>
</dbReference>
<dbReference type="GO" id="GO:0140114">
    <property type="term" value="P:cellular detoxification of fluoride"/>
    <property type="evidence" value="ECO:0007669"/>
    <property type="project" value="UniProtKB-UniRule"/>
</dbReference>
<evidence type="ECO:0000256" key="5">
    <source>
        <dbReference type="ARBA" id="ARBA00023136"/>
    </source>
</evidence>
<dbReference type="HOGENOM" id="CLU_114342_1_0_11"/>
<evidence type="ECO:0000256" key="9">
    <source>
        <dbReference type="ARBA" id="ARBA00049940"/>
    </source>
</evidence>
<dbReference type="GO" id="GO:0046872">
    <property type="term" value="F:metal ion binding"/>
    <property type="evidence" value="ECO:0007669"/>
    <property type="project" value="UniProtKB-KW"/>
</dbReference>
<dbReference type="OrthoDB" id="4408652at2"/>
<dbReference type="EMBL" id="CM001440">
    <property type="protein sequence ID" value="EHR62048.1"/>
    <property type="molecule type" value="Genomic_DNA"/>
</dbReference>
<feature type="transmembrane region" description="Helical" evidence="10">
    <location>
        <begin position="12"/>
        <end position="30"/>
    </location>
</feature>
<keyword evidence="2 10" id="KW-1003">Cell membrane</keyword>
<evidence type="ECO:0000256" key="2">
    <source>
        <dbReference type="ARBA" id="ARBA00022475"/>
    </source>
</evidence>
<evidence type="ECO:0000256" key="10">
    <source>
        <dbReference type="HAMAP-Rule" id="MF_00454"/>
    </source>
</evidence>
<evidence type="ECO:0000313" key="11">
    <source>
        <dbReference type="EMBL" id="EHR62048.1"/>
    </source>
</evidence>
<dbReference type="Proteomes" id="UP000002791">
    <property type="component" value="Chromosome"/>
</dbReference>
<proteinExistence type="inferred from homology"/>
<protein>
    <recommendedName>
        <fullName evidence="10">Fluoride-specific ion channel FluC</fullName>
    </recommendedName>
</protein>
<evidence type="ECO:0000313" key="12">
    <source>
        <dbReference type="Proteomes" id="UP000002791"/>
    </source>
</evidence>
<comment type="function">
    <text evidence="9 10">Fluoride-specific ion channel. Important for reducing fluoride concentration in the cell, thus reducing its toxicity.</text>
</comment>